<sequence length="1900" mass="208892">MGEYIEPSATTWVGEELKKPHGAGWSVCMTLPMLPDMRHEELLALAWVLLLFRGTVHSEDGGFSWVKEGSLQGGLISDIIEGEGGSLRSALEAIRRRGQFDGEFSDTLLCQNACPESKWTFALEAKISHDVIYVRGTPRSRTATQPVETVLPHILTDLIISISSDLDQPIAEAVRIGQRELSQLWKWNGSIPPTINHCIQDIISEKAKGQLDRPAVVSSDGEMTYRQLEERSTSLARHLVDLGLQIGKAVPICFEKSMWTIVGVLAVIRAGGALVLMDPSQPEGRLRTIASEVEADFILTSELQAELGSRIVPGGKQIIVGPLVDEDKLKSLSVDLPVVPSSSTLYIQFTSGSTGKPKGVVISHSSYTSGAVPRGAAVGYKEHSRVLDFPSYAFDVSVDCMLCTLANGGCICVPSEDQRVNDLSGAIRQLGVNMAHMTPSVARVLAPDIMPSLEVIGLGGEAISASDAAKWGRKTKIVIAYGPSECTVGCTINNGIPPGRSYTSIGQGVGGTTWVVDPSNHNRLMPIGAVGELLVEGPVVGDGYLNNPEKTAEVFIEDPAWLVEGGGGVPGRKGRLYKTGDLVRYDPDASGSVVFIGRADQQVKLRGQRVELGEIEHHVRNYFPAGASVAAEVIFPGGKKSDATLIVFVAEEKSDKTGATGEIISFSSSFQKLIAGIDDALATNLPRYMIPTAYIPLNHMPLLVSLKTDRKQLRALGNDLTRRHIAELKLSTVVKIAPRTEMERNLHGLWLKLFGDEAEIGVNDHFFSLGGDSLKAMKLVAAAREQLLAVQVTDIFQSPVLEHLALKVKEVENKAPLDVPLFSLLPAGWEADAARVEVASLCNLNPSEVADVYPCTPLQEALMALSAKYTDAYVAQRVIELQDIQTAQRLQSAFERVSAESAILRTRIVQVPRRGLMQLVVRANTPWLTSSNLTEYLSIDTLKGMSLGTELARFAIVNDETTGRISIILSIHHALYDGWSMPLIVDRVNRAYRGESIGCPAPFKNFIRWLGDTDRASTETYWATQLEGATSLQFPLIPYTGYQARADSLLEHYVKLPPASSGSTTSIATAIRGAWGLLAAHYTSSDDIVFGETMTGRTAPVAAVEEIEGPMITTVPVRVCIDRKARASSYLQRIHDQTVDRIPHEHMGLQHIRRLNADAREACELRTGIVIHPTVEESVSSSKEEPANAFVPTSEAEAAREALKFNSYALMLVFTVDTKGFLVMASFDSKTIDVPQMEQALKQFDRLVQQILEDPTQRIQHIYSSTIETDVTEQCRLAKIGPASLPAEELYSAAISTWIVNPNDHECFVPPGGVGELLVEREGELASGNLVANPTWFKDQTKLYTTNQLAKYTNDGSVIIIRARDARIGQLKSRTRNLNGFAAITTAAQQKLQRVWSQVLDIPCEDILLDDSFFDLGGDSIRAMKLVSEARMDGLQLTVTTIFDHRSLFDMAAHAVEVQPSVITSQDYVPFSSLDVTDVDAFINKMTPLLAQPEWKIVDAYPSRPLQEIAVQGTVQLPRYSMRYELFYMDTVVDHTQLFQSCQELVSRNEILRTVFVEHEGVSLGVVVDGLPCQIIEYEIESDVEAFSQKLCDVDVQSRIPLGSPFLKFLFVRHVDGPSSLIMRISHAQYDEICLPILLQQLSALYEGRPVPKSLPFSSYVSHVTRTNLPVSIPYWRDLLRGSSMTRIQPDIPVVSAAHFAISKDVNIAARPREITVATLPTAAWALCLARRLSLDDVTFGEVVSGRNIDLPNVDAIVGPSWQYVPVRVKFGDEWSAMDLLRSVQRQHLQSAQFEGIGLKEIIKDCTDWPETVDWFDSVVHQDVEHVEGLSFMAASSRMQTIYPHFEPLREIKVQAFPRGDTLCIEVVTVESWSEFAVSLLDEMVDTIGQLVNQVHSRVL</sequence>
<dbReference type="CDD" id="cd19545">
    <property type="entry name" value="FUM14_C_NRPS-like"/>
    <property type="match status" value="1"/>
</dbReference>
<dbReference type="Gene3D" id="3.30.300.30">
    <property type="match status" value="1"/>
</dbReference>
<dbReference type="Proteomes" id="UP000055045">
    <property type="component" value="Unassembled WGS sequence"/>
</dbReference>
<dbReference type="FunFam" id="3.30.559.30:FF:000003">
    <property type="entry name" value="Nonribosomal peptide synthase SidD"/>
    <property type="match status" value="1"/>
</dbReference>
<dbReference type="PROSITE" id="PS00012">
    <property type="entry name" value="PHOSPHOPANTETHEINE"/>
    <property type="match status" value="2"/>
</dbReference>
<evidence type="ECO:0000259" key="5">
    <source>
        <dbReference type="PROSITE" id="PS50075"/>
    </source>
</evidence>
<evidence type="ECO:0000256" key="4">
    <source>
        <dbReference type="ARBA" id="ARBA00029454"/>
    </source>
</evidence>
<dbReference type="InterPro" id="IPR001242">
    <property type="entry name" value="Condensation_dom"/>
</dbReference>
<dbReference type="GO" id="GO:0016874">
    <property type="term" value="F:ligase activity"/>
    <property type="evidence" value="ECO:0007669"/>
    <property type="project" value="UniProtKB-KW"/>
</dbReference>
<dbReference type="SUPFAM" id="SSF56801">
    <property type="entry name" value="Acetyl-CoA synthetase-like"/>
    <property type="match status" value="1"/>
</dbReference>
<dbReference type="FunFam" id="1.10.1200.10:FF:000005">
    <property type="entry name" value="Nonribosomal peptide synthetase 1"/>
    <property type="match status" value="2"/>
</dbReference>
<dbReference type="NCBIfam" id="TIGR01733">
    <property type="entry name" value="AA-adenyl-dom"/>
    <property type="match status" value="1"/>
</dbReference>
<keyword evidence="7" id="KW-1185">Reference proteome</keyword>
<comment type="similarity">
    <text evidence="4">Belongs to the NRP synthetase family.</text>
</comment>
<dbReference type="InterPro" id="IPR020806">
    <property type="entry name" value="PKS_PP-bd"/>
</dbReference>
<dbReference type="GO" id="GO:0031177">
    <property type="term" value="F:phosphopantetheine binding"/>
    <property type="evidence" value="ECO:0007669"/>
    <property type="project" value="InterPro"/>
</dbReference>
<evidence type="ECO:0000256" key="3">
    <source>
        <dbReference type="ARBA" id="ARBA00022598"/>
    </source>
</evidence>
<dbReference type="Pfam" id="PF00668">
    <property type="entry name" value="Condensation"/>
    <property type="match status" value="2"/>
</dbReference>
<dbReference type="SUPFAM" id="SSF52777">
    <property type="entry name" value="CoA-dependent acyltransferases"/>
    <property type="match status" value="4"/>
</dbReference>
<dbReference type="PROSITE" id="PS50075">
    <property type="entry name" value="CARRIER"/>
    <property type="match status" value="2"/>
</dbReference>
<dbReference type="InterPro" id="IPR042099">
    <property type="entry name" value="ANL_N_sf"/>
</dbReference>
<reference evidence="6 7" key="1">
    <citation type="submission" date="2015-10" db="EMBL/GenBank/DDBJ databases">
        <title>Genome sequencing of Penicillium freii.</title>
        <authorList>
            <person name="Nguyen H.D."/>
            <person name="Visagie C.M."/>
            <person name="Seifert K.A."/>
        </authorList>
    </citation>
    <scope>NUCLEOTIDE SEQUENCE [LARGE SCALE GENOMIC DNA]</scope>
    <source>
        <strain evidence="6 7">DAOM 242723</strain>
    </source>
</reference>
<dbReference type="Gene3D" id="1.10.1200.10">
    <property type="entry name" value="ACP-like"/>
    <property type="match status" value="2"/>
</dbReference>
<dbReference type="SMART" id="SM00823">
    <property type="entry name" value="PKS_PP"/>
    <property type="match status" value="2"/>
</dbReference>
<keyword evidence="1" id="KW-0596">Phosphopantetheine</keyword>
<dbReference type="GO" id="GO:0005737">
    <property type="term" value="C:cytoplasm"/>
    <property type="evidence" value="ECO:0007669"/>
    <property type="project" value="TreeGrafter"/>
</dbReference>
<dbReference type="InterPro" id="IPR006162">
    <property type="entry name" value="Ppantetheine_attach_site"/>
</dbReference>
<evidence type="ECO:0000256" key="2">
    <source>
        <dbReference type="ARBA" id="ARBA00022553"/>
    </source>
</evidence>
<dbReference type="FunFam" id="3.30.300.30:FF:000015">
    <property type="entry name" value="Nonribosomal peptide synthase SidD"/>
    <property type="match status" value="1"/>
</dbReference>
<accession>A0A101MB55</accession>
<evidence type="ECO:0000313" key="6">
    <source>
        <dbReference type="EMBL" id="KUM57297.1"/>
    </source>
</evidence>
<dbReference type="InterPro" id="IPR023213">
    <property type="entry name" value="CAT-like_dom_sf"/>
</dbReference>
<dbReference type="Gene3D" id="3.30.559.10">
    <property type="entry name" value="Chloramphenicol acetyltransferase-like domain"/>
    <property type="match status" value="2"/>
</dbReference>
<dbReference type="InterPro" id="IPR010071">
    <property type="entry name" value="AA_adenyl_dom"/>
</dbReference>
<dbReference type="Pfam" id="PF00550">
    <property type="entry name" value="PP-binding"/>
    <property type="match status" value="2"/>
</dbReference>
<dbReference type="Gene3D" id="3.30.559.30">
    <property type="entry name" value="Nonribosomal peptide synthetase, condensation domain"/>
    <property type="match status" value="2"/>
</dbReference>
<dbReference type="PROSITE" id="PS00455">
    <property type="entry name" value="AMP_BINDING"/>
    <property type="match status" value="1"/>
</dbReference>
<dbReference type="Gene3D" id="3.40.50.12780">
    <property type="entry name" value="N-terminal domain of ligase-like"/>
    <property type="match status" value="1"/>
</dbReference>
<dbReference type="EMBL" id="LLXE01000379">
    <property type="protein sequence ID" value="KUM57297.1"/>
    <property type="molecule type" value="Genomic_DNA"/>
</dbReference>
<name>A0A101MB55_PENFR</name>
<dbReference type="FunFam" id="3.40.50.12780:FF:000014">
    <property type="entry name" value="Nonribosomal peptide synthetase 1"/>
    <property type="match status" value="1"/>
</dbReference>
<dbReference type="STRING" id="48697.A0A101MB55"/>
<dbReference type="PANTHER" id="PTHR45527:SF3">
    <property type="entry name" value="SIDEROPHORE SYNTHETASE (EUROFUNG)"/>
    <property type="match status" value="1"/>
</dbReference>
<keyword evidence="3" id="KW-0436">Ligase</keyword>
<organism evidence="6 7">
    <name type="scientific">Penicillium freii</name>
    <dbReference type="NCBI Taxonomy" id="48697"/>
    <lineage>
        <taxon>Eukaryota</taxon>
        <taxon>Fungi</taxon>
        <taxon>Dikarya</taxon>
        <taxon>Ascomycota</taxon>
        <taxon>Pezizomycotina</taxon>
        <taxon>Eurotiomycetes</taxon>
        <taxon>Eurotiomycetidae</taxon>
        <taxon>Eurotiales</taxon>
        <taxon>Aspergillaceae</taxon>
        <taxon>Penicillium</taxon>
    </lineage>
</organism>
<protein>
    <recommendedName>
        <fullName evidence="5">Carrier domain-containing protein</fullName>
    </recommendedName>
</protein>
<keyword evidence="2" id="KW-0597">Phosphoprotein</keyword>
<dbReference type="InterPro" id="IPR020845">
    <property type="entry name" value="AMP-binding_CS"/>
</dbReference>
<evidence type="ECO:0000256" key="1">
    <source>
        <dbReference type="ARBA" id="ARBA00022450"/>
    </source>
</evidence>
<dbReference type="SMART" id="SM01294">
    <property type="entry name" value="PKS_PP_betabranch"/>
    <property type="match status" value="1"/>
</dbReference>
<evidence type="ECO:0000313" key="7">
    <source>
        <dbReference type="Proteomes" id="UP000055045"/>
    </source>
</evidence>
<feature type="domain" description="Carrier" evidence="5">
    <location>
        <begin position="1383"/>
        <end position="1459"/>
    </location>
</feature>
<feature type="domain" description="Carrier" evidence="5">
    <location>
        <begin position="737"/>
        <end position="812"/>
    </location>
</feature>
<dbReference type="SUPFAM" id="SSF47336">
    <property type="entry name" value="ACP-like"/>
    <property type="match status" value="2"/>
</dbReference>
<dbReference type="InterPro" id="IPR000873">
    <property type="entry name" value="AMP-dep_synth/lig_dom"/>
</dbReference>
<dbReference type="InterPro" id="IPR045851">
    <property type="entry name" value="AMP-bd_C_sf"/>
</dbReference>
<gene>
    <name evidence="6" type="ORF">ACN42_g9902</name>
</gene>
<dbReference type="CDD" id="cd19542">
    <property type="entry name" value="CT_NRPS-like"/>
    <property type="match status" value="1"/>
</dbReference>
<comment type="caution">
    <text evidence="6">The sequence shown here is derived from an EMBL/GenBank/DDBJ whole genome shotgun (WGS) entry which is preliminary data.</text>
</comment>
<dbReference type="PANTHER" id="PTHR45527">
    <property type="entry name" value="NONRIBOSOMAL PEPTIDE SYNTHETASE"/>
    <property type="match status" value="1"/>
</dbReference>
<dbReference type="GO" id="GO:0043041">
    <property type="term" value="P:amino acid activation for nonribosomal peptide biosynthetic process"/>
    <property type="evidence" value="ECO:0007669"/>
    <property type="project" value="TreeGrafter"/>
</dbReference>
<dbReference type="InterPro" id="IPR036736">
    <property type="entry name" value="ACP-like_sf"/>
</dbReference>
<proteinExistence type="inferred from homology"/>
<dbReference type="CDD" id="cd05918">
    <property type="entry name" value="A_NRPS_SidN3_like"/>
    <property type="match status" value="1"/>
</dbReference>
<dbReference type="InterPro" id="IPR009081">
    <property type="entry name" value="PP-bd_ACP"/>
</dbReference>
<dbReference type="Pfam" id="PF00501">
    <property type="entry name" value="AMP-binding"/>
    <property type="match status" value="1"/>
</dbReference>
<dbReference type="GO" id="GO:0044550">
    <property type="term" value="P:secondary metabolite biosynthetic process"/>
    <property type="evidence" value="ECO:0007669"/>
    <property type="project" value="TreeGrafter"/>
</dbReference>